<feature type="transmembrane region" description="Helical" evidence="2">
    <location>
        <begin position="450"/>
        <end position="468"/>
    </location>
</feature>
<keyword evidence="2" id="KW-0472">Membrane</keyword>
<keyword evidence="4" id="KW-1185">Reference proteome</keyword>
<dbReference type="EMBL" id="JAKCXM010000130">
    <property type="protein sequence ID" value="KAJ0401377.1"/>
    <property type="molecule type" value="Genomic_DNA"/>
</dbReference>
<keyword evidence="2" id="KW-1133">Transmembrane helix</keyword>
<proteinExistence type="predicted"/>
<reference evidence="3" key="1">
    <citation type="submission" date="2021-12" db="EMBL/GenBank/DDBJ databases">
        <title>Prjna785345.</title>
        <authorList>
            <person name="Rujirawat T."/>
            <person name="Krajaejun T."/>
        </authorList>
    </citation>
    <scope>NUCLEOTIDE SEQUENCE</scope>
    <source>
        <strain evidence="3">Pi057C3</strain>
    </source>
</reference>
<feature type="region of interest" description="Disordered" evidence="1">
    <location>
        <begin position="1"/>
        <end position="20"/>
    </location>
</feature>
<feature type="compositionally biased region" description="Polar residues" evidence="1">
    <location>
        <begin position="405"/>
        <end position="426"/>
    </location>
</feature>
<evidence type="ECO:0000256" key="1">
    <source>
        <dbReference type="SAM" id="MobiDB-lite"/>
    </source>
</evidence>
<dbReference type="AlphaFoldDB" id="A0AAD5LKQ2"/>
<protein>
    <recommendedName>
        <fullName evidence="5">C2 domain-containing protein</fullName>
    </recommendedName>
</protein>
<accession>A0AAD5LKQ2</accession>
<comment type="caution">
    <text evidence="3">The sequence shown here is derived from an EMBL/GenBank/DDBJ whole genome shotgun (WGS) entry which is preliminary data.</text>
</comment>
<keyword evidence="2" id="KW-0812">Transmembrane</keyword>
<sequence length="480" mass="51403">MTATDRRQRKVLPPLSPAPSSVDGGFAPLEADAVAPLSAAAADAPLDGLLETKAEVEQLLRHHIRFARAFRVNDTAQILPFLDRDVTLRMADGTRLSGASAVLGCLVGTKMAKLSTLLHVRGAPTRAGPWQSVFVYEHGRVFKEPLYSELIEWKPNSNTILSIVHTSVMGSACDSHGLTAKLSTSAAIRSSQQRRSDISNSNDAAEIEDEDGEDQDEALWLSQRGMQKMERRSSLSRTSSSSSNTSNPALTVSASALSSSLTGARGVSITKISVLSRLQPVRKRKLVNPFMTIEMVRSGACPVWKSTVARKQERPTWAVNDVELTGAAVDNPVVVTLWDQGIFRSIRVASTELVLSELLTDDTIVKESSLRLRPTGISSDPVEVAVRVQRIDADASFGMPARSSLPEQASSDVASEQKPTTASTIPVSSTVDAATGSGQKTWLVAPSTRVSLALALAVVLLALLWRSVLQLTSSSEAGTL</sequence>
<feature type="compositionally biased region" description="Low complexity" evidence="1">
    <location>
        <begin position="189"/>
        <end position="204"/>
    </location>
</feature>
<organism evidence="3 4">
    <name type="scientific">Pythium insidiosum</name>
    <name type="common">Pythiosis disease agent</name>
    <dbReference type="NCBI Taxonomy" id="114742"/>
    <lineage>
        <taxon>Eukaryota</taxon>
        <taxon>Sar</taxon>
        <taxon>Stramenopiles</taxon>
        <taxon>Oomycota</taxon>
        <taxon>Peronosporomycetes</taxon>
        <taxon>Pythiales</taxon>
        <taxon>Pythiaceae</taxon>
        <taxon>Pythium</taxon>
    </lineage>
</organism>
<evidence type="ECO:0000313" key="3">
    <source>
        <dbReference type="EMBL" id="KAJ0401377.1"/>
    </source>
</evidence>
<feature type="compositionally biased region" description="Acidic residues" evidence="1">
    <location>
        <begin position="205"/>
        <end position="217"/>
    </location>
</feature>
<evidence type="ECO:0008006" key="5">
    <source>
        <dbReference type="Google" id="ProtNLM"/>
    </source>
</evidence>
<feature type="compositionally biased region" description="Low complexity" evidence="1">
    <location>
        <begin position="235"/>
        <end position="249"/>
    </location>
</feature>
<evidence type="ECO:0000256" key="2">
    <source>
        <dbReference type="SAM" id="Phobius"/>
    </source>
</evidence>
<feature type="region of interest" description="Disordered" evidence="1">
    <location>
        <begin position="189"/>
        <end position="249"/>
    </location>
</feature>
<feature type="region of interest" description="Disordered" evidence="1">
    <location>
        <begin position="400"/>
        <end position="426"/>
    </location>
</feature>
<gene>
    <name evidence="3" type="ORF">P43SY_001315</name>
</gene>
<name>A0AAD5LKQ2_PYTIN</name>
<dbReference type="Proteomes" id="UP001209570">
    <property type="component" value="Unassembled WGS sequence"/>
</dbReference>
<evidence type="ECO:0000313" key="4">
    <source>
        <dbReference type="Proteomes" id="UP001209570"/>
    </source>
</evidence>